<protein>
    <recommendedName>
        <fullName evidence="3">Immunity protein Imm1</fullName>
    </recommendedName>
</protein>
<sequence length="124" mass="12987">MEETWRFSDGSGPVTARSAPALLRERISAGRLETWLTSSAGRSLAVVSNIERALVTLLDGADDPGEHAVDPGADGSSDGYVLANGQCDTYPDADTVPLTEALRIVGHLLATGTPPPDAAWSIDR</sequence>
<evidence type="ECO:0008006" key="3">
    <source>
        <dbReference type="Google" id="ProtNLM"/>
    </source>
</evidence>
<proteinExistence type="predicted"/>
<comment type="caution">
    <text evidence="1">The sequence shown here is derived from an EMBL/GenBank/DDBJ whole genome shotgun (WGS) entry which is preliminary data.</text>
</comment>
<dbReference type="Proteomes" id="UP000658320">
    <property type="component" value="Unassembled WGS sequence"/>
</dbReference>
<dbReference type="AlphaFoldDB" id="A0A918FLN0"/>
<evidence type="ECO:0000313" key="2">
    <source>
        <dbReference type="Proteomes" id="UP000658320"/>
    </source>
</evidence>
<gene>
    <name evidence="1" type="ORF">GCM10010251_79860</name>
</gene>
<evidence type="ECO:0000313" key="1">
    <source>
        <dbReference type="EMBL" id="GGR50869.1"/>
    </source>
</evidence>
<reference evidence="1" key="1">
    <citation type="journal article" date="2014" name="Int. J. Syst. Evol. Microbiol.">
        <title>Complete genome sequence of Corynebacterium casei LMG S-19264T (=DSM 44701T), isolated from a smear-ripened cheese.</title>
        <authorList>
            <consortium name="US DOE Joint Genome Institute (JGI-PGF)"/>
            <person name="Walter F."/>
            <person name="Albersmeier A."/>
            <person name="Kalinowski J."/>
            <person name="Ruckert C."/>
        </authorList>
    </citation>
    <scope>NUCLEOTIDE SEQUENCE</scope>
    <source>
        <strain evidence="1">JCM 4346</strain>
    </source>
</reference>
<reference evidence="1" key="2">
    <citation type="submission" date="2020-09" db="EMBL/GenBank/DDBJ databases">
        <authorList>
            <person name="Sun Q."/>
            <person name="Ohkuma M."/>
        </authorList>
    </citation>
    <scope>NUCLEOTIDE SEQUENCE</scope>
    <source>
        <strain evidence="1">JCM 4346</strain>
    </source>
</reference>
<keyword evidence="2" id="KW-1185">Reference proteome</keyword>
<accession>A0A918FLN0</accession>
<name>A0A918FLN0_9ACTN</name>
<organism evidence="1 2">
    <name type="scientific">Streptomyces aurantiogriseus</name>
    <dbReference type="NCBI Taxonomy" id="66870"/>
    <lineage>
        <taxon>Bacteria</taxon>
        <taxon>Bacillati</taxon>
        <taxon>Actinomycetota</taxon>
        <taxon>Actinomycetes</taxon>
        <taxon>Kitasatosporales</taxon>
        <taxon>Streptomycetaceae</taxon>
        <taxon>Streptomyces</taxon>
    </lineage>
</organism>
<dbReference type="EMBL" id="BMSX01000026">
    <property type="protein sequence ID" value="GGR50869.1"/>
    <property type="molecule type" value="Genomic_DNA"/>
</dbReference>